<proteinExistence type="predicted"/>
<dbReference type="PANTHER" id="PTHR48453">
    <property type="entry name" value="CCHC-TYPE DOMAIN-CONTAINING PROTEIN"/>
    <property type="match status" value="1"/>
</dbReference>
<gene>
    <name evidence="5" type="ORF">GSBLH_T00004101001</name>
</gene>
<dbReference type="GO" id="GO:0003676">
    <property type="term" value="F:nucleic acid binding"/>
    <property type="evidence" value="ECO:0007669"/>
    <property type="project" value="InterPro"/>
</dbReference>
<dbReference type="AlphaFoldDB" id="D8M8G8"/>
<feature type="chain" id="PRO_5003117792" description="CCHC-type domain-containing protein" evidence="3">
    <location>
        <begin position="19"/>
        <end position="338"/>
    </location>
</feature>
<dbReference type="PROSITE" id="PS50158">
    <property type="entry name" value="ZF_CCHC"/>
    <property type="match status" value="1"/>
</dbReference>
<dbReference type="PANTHER" id="PTHR48453:SF1">
    <property type="entry name" value="CCHC-TYPE DOMAIN-CONTAINING PROTEIN"/>
    <property type="match status" value="1"/>
</dbReference>
<keyword evidence="1" id="KW-0863">Zinc-finger</keyword>
<dbReference type="OrthoDB" id="360161at2759"/>
<evidence type="ECO:0000256" key="3">
    <source>
        <dbReference type="SAM" id="SignalP"/>
    </source>
</evidence>
<keyword evidence="1" id="KW-0862">Zinc</keyword>
<evidence type="ECO:0000256" key="1">
    <source>
        <dbReference type="PROSITE-ProRule" id="PRU00047"/>
    </source>
</evidence>
<dbReference type="InterPro" id="IPR007529">
    <property type="entry name" value="Znf_HIT"/>
</dbReference>
<evidence type="ECO:0000313" key="6">
    <source>
        <dbReference type="Proteomes" id="UP000008312"/>
    </source>
</evidence>
<reference evidence="5" key="1">
    <citation type="submission" date="2010-02" db="EMBL/GenBank/DDBJ databases">
        <title>Sequencing and annotation of the Blastocystis hominis genome.</title>
        <authorList>
            <person name="Wincker P."/>
        </authorList>
    </citation>
    <scope>NUCLEOTIDE SEQUENCE</scope>
    <source>
        <strain evidence="5">Singapore isolate B</strain>
    </source>
</reference>
<dbReference type="SUPFAM" id="SSF57756">
    <property type="entry name" value="Retrovirus zinc finger-like domains"/>
    <property type="match status" value="1"/>
</dbReference>
<feature type="domain" description="CCHC-type" evidence="4">
    <location>
        <begin position="247"/>
        <end position="262"/>
    </location>
</feature>
<dbReference type="GO" id="GO:0008270">
    <property type="term" value="F:zinc ion binding"/>
    <property type="evidence" value="ECO:0007669"/>
    <property type="project" value="UniProtKB-KW"/>
</dbReference>
<keyword evidence="1" id="KW-0479">Metal-binding</keyword>
<dbReference type="InterPro" id="IPR001878">
    <property type="entry name" value="Znf_CCHC"/>
</dbReference>
<evidence type="ECO:0000313" key="5">
    <source>
        <dbReference type="EMBL" id="CBK24357.2"/>
    </source>
</evidence>
<evidence type="ECO:0000256" key="2">
    <source>
        <dbReference type="SAM" id="MobiDB-lite"/>
    </source>
</evidence>
<dbReference type="RefSeq" id="XP_012898405.1">
    <property type="nucleotide sequence ID" value="XM_013042951.1"/>
</dbReference>
<dbReference type="InterPro" id="IPR036875">
    <property type="entry name" value="Znf_CCHC_sf"/>
</dbReference>
<dbReference type="EMBL" id="FN668683">
    <property type="protein sequence ID" value="CBK24357.2"/>
    <property type="molecule type" value="Genomic_DNA"/>
</dbReference>
<feature type="region of interest" description="Disordered" evidence="2">
    <location>
        <begin position="117"/>
        <end position="136"/>
    </location>
</feature>
<dbReference type="InParanoid" id="D8M8G8"/>
<sequence>MICLFCLVVLDFPLPNSASSAPFPLPTNVSVFHRPLETPKETSVPSAGRSLQSILALSSDSEEPAEREENSKEQTANSIEQIANSKEQTANSKEQTVNSIEQTVNSIETFTPHLSNSIEHSIDPRLPPPPTPSDSIESDLESVIQFSKDAPAAPILGPFCVICGKFGQYVCDRTDQDVCSLECKRKAEEAALSSPPSDDSPAQTPSIAAPSVEPRKETEVLRVLPTAPQFLPSKNRWKDGISPLDSRKCPICGKTGHLAQDCHFASGKRVEFVGFGRNEEKGEEAGYGIECESLPEWQRREVGGKEIMKHSCRSCFGNAEKRSMTLRRVVLYVENEEI</sequence>
<accession>D8M8G8</accession>
<organism evidence="5">
    <name type="scientific">Blastocystis hominis</name>
    <dbReference type="NCBI Taxonomy" id="12968"/>
    <lineage>
        <taxon>Eukaryota</taxon>
        <taxon>Sar</taxon>
        <taxon>Stramenopiles</taxon>
        <taxon>Bigyra</taxon>
        <taxon>Opalozoa</taxon>
        <taxon>Opalinata</taxon>
        <taxon>Blastocystidae</taxon>
        <taxon>Blastocystis</taxon>
    </lineage>
</organism>
<dbReference type="Pfam" id="PF04438">
    <property type="entry name" value="zf-HIT"/>
    <property type="match status" value="1"/>
</dbReference>
<evidence type="ECO:0000259" key="4">
    <source>
        <dbReference type="PROSITE" id="PS50158"/>
    </source>
</evidence>
<keyword evidence="3" id="KW-0732">Signal</keyword>
<name>D8M8G8_BLAHO</name>
<dbReference type="CDD" id="cd23022">
    <property type="entry name" value="zf-HIT_DDX59"/>
    <property type="match status" value="1"/>
</dbReference>
<feature type="region of interest" description="Disordered" evidence="2">
    <location>
        <begin position="56"/>
        <end position="77"/>
    </location>
</feature>
<protein>
    <recommendedName>
        <fullName evidence="4">CCHC-type domain-containing protein</fullName>
    </recommendedName>
</protein>
<feature type="region of interest" description="Disordered" evidence="2">
    <location>
        <begin position="190"/>
        <end position="215"/>
    </location>
</feature>
<feature type="signal peptide" evidence="3">
    <location>
        <begin position="1"/>
        <end position="18"/>
    </location>
</feature>
<dbReference type="Proteomes" id="UP000008312">
    <property type="component" value="Unassembled WGS sequence"/>
</dbReference>
<keyword evidence="6" id="KW-1185">Reference proteome</keyword>
<dbReference type="GeneID" id="24921146"/>
<dbReference type="Gene3D" id="3.30.60.220">
    <property type="match status" value="1"/>
</dbReference>